<dbReference type="Proteomes" id="UP000634522">
    <property type="component" value="Unassembled WGS sequence"/>
</dbReference>
<dbReference type="RefSeq" id="WP_169142479.1">
    <property type="nucleotide sequence ID" value="NZ_WTVS01000058.1"/>
</dbReference>
<feature type="transmembrane region" description="Helical" evidence="1">
    <location>
        <begin position="12"/>
        <end position="38"/>
    </location>
</feature>
<keyword evidence="1" id="KW-1133">Transmembrane helix</keyword>
<dbReference type="EMBL" id="WTVS01000058">
    <property type="protein sequence ID" value="NMF99941.1"/>
    <property type="molecule type" value="Genomic_DNA"/>
</dbReference>
<keyword evidence="3" id="KW-1185">Reference proteome</keyword>
<evidence type="ECO:0000313" key="3">
    <source>
        <dbReference type="Proteomes" id="UP000634522"/>
    </source>
</evidence>
<reference evidence="2 3" key="1">
    <citation type="submission" date="2019-12" db="EMBL/GenBank/DDBJ databases">
        <title>Comparative genomics gives insights into the taxonomy of the Azoarcus-Aromatoleum group and reveals separate origins of nif in the plant-associated Azoarcus and non-plant-associated Aromatoleum sub-groups.</title>
        <authorList>
            <person name="Lafos M."/>
            <person name="Maluk M."/>
            <person name="Batista M."/>
            <person name="Junghare M."/>
            <person name="Carmona M."/>
            <person name="Faoro H."/>
            <person name="Cruz L.M."/>
            <person name="Battistoni F."/>
            <person name="De Souza E."/>
            <person name="Pedrosa F."/>
            <person name="Chen W.-M."/>
            <person name="Poole P.S."/>
            <person name="Dixon R.A."/>
            <person name="James E.K."/>
        </authorList>
    </citation>
    <scope>NUCLEOTIDE SEQUENCE [LARGE SCALE GENOMIC DNA]</scope>
    <source>
        <strain evidence="2 3">T</strain>
    </source>
</reference>
<comment type="caution">
    <text evidence="2">The sequence shown here is derived from an EMBL/GenBank/DDBJ whole genome shotgun (WGS) entry which is preliminary data.</text>
</comment>
<protein>
    <submittedName>
        <fullName evidence="2">Uncharacterized protein</fullName>
    </submittedName>
</protein>
<sequence>MPIETSQKDPDCGIACAAIRLLLTALGCAGWIAVWAVVYRSGLGL</sequence>
<proteinExistence type="predicted"/>
<keyword evidence="1" id="KW-0472">Membrane</keyword>
<evidence type="ECO:0000313" key="2">
    <source>
        <dbReference type="EMBL" id="NMF99941.1"/>
    </source>
</evidence>
<gene>
    <name evidence="2" type="ORF">GPA27_21435</name>
</gene>
<name>A0ABX1NKU0_9RHOO</name>
<organism evidence="2 3">
    <name type="scientific">Aromatoleum toluolicum</name>
    <dbReference type="NCBI Taxonomy" id="90060"/>
    <lineage>
        <taxon>Bacteria</taxon>
        <taxon>Pseudomonadati</taxon>
        <taxon>Pseudomonadota</taxon>
        <taxon>Betaproteobacteria</taxon>
        <taxon>Rhodocyclales</taxon>
        <taxon>Rhodocyclaceae</taxon>
        <taxon>Aromatoleum</taxon>
    </lineage>
</organism>
<keyword evidence="1" id="KW-0812">Transmembrane</keyword>
<evidence type="ECO:0000256" key="1">
    <source>
        <dbReference type="SAM" id="Phobius"/>
    </source>
</evidence>
<accession>A0ABX1NKU0</accession>